<dbReference type="CDD" id="cd06218">
    <property type="entry name" value="DHOD_e_trans"/>
    <property type="match status" value="1"/>
</dbReference>
<comment type="pathway">
    <text evidence="11">Pyrimidine metabolism; UMP biosynthesis via de novo pathway; orotate from (S)-dihydroorotate (NAD(+) route): step 1/1.</text>
</comment>
<evidence type="ECO:0000313" key="16">
    <source>
        <dbReference type="Proteomes" id="UP000243065"/>
    </source>
</evidence>
<evidence type="ECO:0000256" key="9">
    <source>
        <dbReference type="ARBA" id="ARBA00023004"/>
    </source>
</evidence>
<evidence type="ECO:0000256" key="4">
    <source>
        <dbReference type="ARBA" id="ARBA00022714"/>
    </source>
</evidence>
<feature type="binding site" evidence="11 13">
    <location>
        <position position="223"/>
    </location>
    <ligand>
        <name>[2Fe-2S] cluster</name>
        <dbReference type="ChEBI" id="CHEBI:190135"/>
    </ligand>
</feature>
<evidence type="ECO:0000256" key="11">
    <source>
        <dbReference type="HAMAP-Rule" id="MF_01211"/>
    </source>
</evidence>
<dbReference type="RefSeq" id="WP_072149712.1">
    <property type="nucleotide sequence ID" value="NZ_CZVU01000005.1"/>
</dbReference>
<dbReference type="GO" id="GO:0050660">
    <property type="term" value="F:flavin adenine dinucleotide binding"/>
    <property type="evidence" value="ECO:0007669"/>
    <property type="project" value="InterPro"/>
</dbReference>
<comment type="cofactor">
    <cofactor evidence="11 12">
        <name>FAD</name>
        <dbReference type="ChEBI" id="CHEBI:57692"/>
    </cofactor>
    <text evidence="11 12">Binds 1 FAD per subunit.</text>
</comment>
<evidence type="ECO:0000256" key="1">
    <source>
        <dbReference type="ARBA" id="ARBA00006422"/>
    </source>
</evidence>
<evidence type="ECO:0000256" key="7">
    <source>
        <dbReference type="ARBA" id="ARBA00022975"/>
    </source>
</evidence>
<comment type="cofactor">
    <cofactor evidence="13">
        <name>[2Fe-2S] cluster</name>
        <dbReference type="ChEBI" id="CHEBI:190135"/>
    </cofactor>
    <text evidence="13">Binds 1 [2Fe-2S] cluster per subunit.</text>
</comment>
<protein>
    <recommendedName>
        <fullName evidence="11">Dihydroorotate dehydrogenase B (NAD(+)), electron transfer subunit</fullName>
    </recommendedName>
    <alternativeName>
        <fullName evidence="11">Dihydroorotate oxidase B, electron transfer subunit</fullName>
    </alternativeName>
</protein>
<evidence type="ECO:0000256" key="12">
    <source>
        <dbReference type="PIRSR" id="PIRSR006816-1"/>
    </source>
</evidence>
<dbReference type="Gene3D" id="2.10.240.10">
    <property type="entry name" value="Dihydroorotate dehydrogenase, electron transfer subunit"/>
    <property type="match status" value="1"/>
</dbReference>
<dbReference type="PANTHER" id="PTHR43513">
    <property type="entry name" value="DIHYDROOROTATE DEHYDROGENASE B (NAD(+)), ELECTRON TRANSFER SUBUNIT"/>
    <property type="match status" value="1"/>
</dbReference>
<dbReference type="InterPro" id="IPR050353">
    <property type="entry name" value="PyrK_electron_transfer"/>
</dbReference>
<dbReference type="SUPFAM" id="SSF52343">
    <property type="entry name" value="Ferredoxin reductase-like, C-terminal NADP-linked domain"/>
    <property type="match status" value="1"/>
</dbReference>
<dbReference type="InterPro" id="IPR012165">
    <property type="entry name" value="Cyt_c3_hydrogenase_gsu"/>
</dbReference>
<dbReference type="Gene3D" id="3.40.50.80">
    <property type="entry name" value="Nucleotide-binding domain of ferredoxin-NADP reductase (FNR) module"/>
    <property type="match status" value="1"/>
</dbReference>
<dbReference type="HAMAP" id="MF_01211">
    <property type="entry name" value="DHODB_Fe_S_bind"/>
    <property type="match status" value="1"/>
</dbReference>
<dbReference type="Pfam" id="PF10418">
    <property type="entry name" value="DHODB_Fe-S_bind"/>
    <property type="match status" value="1"/>
</dbReference>
<keyword evidence="3 11" id="KW-0285">Flavoprotein</keyword>
<keyword evidence="16" id="KW-1185">Reference proteome</keyword>
<evidence type="ECO:0000256" key="10">
    <source>
        <dbReference type="ARBA" id="ARBA00023014"/>
    </source>
</evidence>
<dbReference type="OrthoDB" id="9789468at2"/>
<comment type="similarity">
    <text evidence="1 11">Belongs to the PyrK family.</text>
</comment>
<feature type="binding site" evidence="11 13">
    <location>
        <position position="244"/>
    </location>
    <ligand>
        <name>[2Fe-2S] cluster</name>
        <dbReference type="ChEBI" id="CHEBI:190135"/>
    </ligand>
</feature>
<dbReference type="UniPathway" id="UPA00070">
    <property type="reaction ID" value="UER00945"/>
</dbReference>
<feature type="domain" description="FAD-binding FR-type" evidence="14">
    <location>
        <begin position="1"/>
        <end position="100"/>
    </location>
</feature>
<feature type="binding site" evidence="11 13">
    <location>
        <position position="228"/>
    </location>
    <ligand>
        <name>[2Fe-2S] cluster</name>
        <dbReference type="ChEBI" id="CHEBI:190135"/>
    </ligand>
</feature>
<dbReference type="InterPro" id="IPR023455">
    <property type="entry name" value="Dihydroorotate_DHASE_ETsu"/>
</dbReference>
<dbReference type="PIRSF" id="PIRSF006816">
    <property type="entry name" value="Cyc3_hyd_g"/>
    <property type="match status" value="1"/>
</dbReference>
<gene>
    <name evidence="11" type="primary">pyrK</name>
    <name evidence="15" type="ORF">JGI24_00218</name>
</gene>
<dbReference type="GO" id="GO:0046872">
    <property type="term" value="F:metal ion binding"/>
    <property type="evidence" value="ECO:0007669"/>
    <property type="project" value="UniProtKB-KW"/>
</dbReference>
<keyword evidence="9 11" id="KW-0408">Iron</keyword>
<dbReference type="GO" id="GO:0016491">
    <property type="term" value="F:oxidoreductase activity"/>
    <property type="evidence" value="ECO:0007669"/>
    <property type="project" value="InterPro"/>
</dbReference>
<evidence type="ECO:0000256" key="6">
    <source>
        <dbReference type="ARBA" id="ARBA00022827"/>
    </source>
</evidence>
<comment type="subunit">
    <text evidence="11">Heterotetramer of 2 PyrK and 2 PyrD type B subunits.</text>
</comment>
<comment type="function">
    <text evidence="11">Responsible for channeling the electrons from the oxidation of dihydroorotate from the FMN redox center in the PyrD type B subunit to the ultimate electron acceptor NAD(+).</text>
</comment>
<dbReference type="SUPFAM" id="SSF63380">
    <property type="entry name" value="Riboflavin synthase domain-like"/>
    <property type="match status" value="1"/>
</dbReference>
<proteinExistence type="inferred from homology"/>
<evidence type="ECO:0000256" key="8">
    <source>
        <dbReference type="ARBA" id="ARBA00022982"/>
    </source>
</evidence>
<keyword evidence="2 11" id="KW-0813">Transport</keyword>
<dbReference type="InterPro" id="IPR017927">
    <property type="entry name" value="FAD-bd_FR_type"/>
</dbReference>
<dbReference type="Gene3D" id="2.40.30.10">
    <property type="entry name" value="Translation factors"/>
    <property type="match status" value="1"/>
</dbReference>
<keyword evidence="5 11" id="KW-0479">Metal-binding</keyword>
<organism evidence="15 16">
    <name type="scientific">Kryptobacter tengchongensis</name>
    <dbReference type="NCBI Taxonomy" id="1643429"/>
    <lineage>
        <taxon>Bacteria</taxon>
        <taxon>Pseudomonadati</taxon>
        <taxon>Candidatus Kryptoniota</taxon>
        <taxon>Candidatus Kryptobacter</taxon>
    </lineage>
</organism>
<reference evidence="15 16" key="1">
    <citation type="submission" date="2015-11" db="EMBL/GenBank/DDBJ databases">
        <authorList>
            <person name="Varghese N."/>
        </authorList>
    </citation>
    <scope>NUCLEOTIDE SEQUENCE [LARGE SCALE GENOMIC DNA]</scope>
    <source>
        <strain evidence="15 16">JGI-24</strain>
    </source>
</reference>
<feature type="binding site" evidence="11 12">
    <location>
        <begin position="75"/>
        <end position="76"/>
    </location>
    <ligand>
        <name>FAD</name>
        <dbReference type="ChEBI" id="CHEBI:57692"/>
    </ligand>
</feature>
<dbReference type="EMBL" id="CZVU01000005">
    <property type="protein sequence ID" value="CUS97095.1"/>
    <property type="molecule type" value="Genomic_DNA"/>
</dbReference>
<comment type="caution">
    <text evidence="11">Lacks conserved residue(s) required for the propagation of feature annotation.</text>
</comment>
<evidence type="ECO:0000313" key="15">
    <source>
        <dbReference type="EMBL" id="CUS97095.1"/>
    </source>
</evidence>
<keyword evidence="4 11" id="KW-0001">2Fe-2S</keyword>
<dbReference type="PANTHER" id="PTHR43513:SF3">
    <property type="entry name" value="DIHYDROOROTATE DEHYDROGENASE B (NAD(+)), ELECTRON TRANSFER SUBUNIT-RELATED"/>
    <property type="match status" value="1"/>
</dbReference>
<keyword evidence="6 11" id="KW-0274">FAD</keyword>
<accession>A0A656D3E6</accession>
<dbReference type="InterPro" id="IPR037117">
    <property type="entry name" value="Dihydroorotate_DH_ele_sf"/>
</dbReference>
<dbReference type="AlphaFoldDB" id="A0A656D3E6"/>
<name>A0A656D3E6_KRYT1</name>
<keyword evidence="7 11" id="KW-0665">Pyrimidine biosynthesis</keyword>
<feature type="binding site" evidence="11 13">
    <location>
        <position position="231"/>
    </location>
    <ligand>
        <name>[2Fe-2S] cluster</name>
        <dbReference type="ChEBI" id="CHEBI:190135"/>
    </ligand>
</feature>
<evidence type="ECO:0000256" key="3">
    <source>
        <dbReference type="ARBA" id="ARBA00022630"/>
    </source>
</evidence>
<evidence type="ECO:0000256" key="13">
    <source>
        <dbReference type="PIRSR" id="PIRSR006816-2"/>
    </source>
</evidence>
<keyword evidence="10 11" id="KW-0411">Iron-sulfur</keyword>
<comment type="cofactor">
    <cofactor evidence="11">
        <name>[2Fe-2S] cluster</name>
        <dbReference type="ChEBI" id="CHEBI:190135"/>
    </cofactor>
    <text evidence="11">Binds 1 [2Fe-2S] cluster per subunit.</text>
</comment>
<evidence type="ECO:0000259" key="14">
    <source>
        <dbReference type="PROSITE" id="PS51384"/>
    </source>
</evidence>
<dbReference type="GO" id="GO:0009055">
    <property type="term" value="F:electron transfer activity"/>
    <property type="evidence" value="ECO:0007669"/>
    <property type="project" value="UniProtKB-UniRule"/>
</dbReference>
<keyword evidence="8 11" id="KW-0249">Electron transport</keyword>
<sequence>MIIKEIAKITLSEPVAENIYRIEILAPEISKSSKPGQFINIKISESFDPFLRRPFSIYNTIDDKIQIIFSAIGKGTKILSNLKPNEKIDIIGPLGNGFNVDDNFDTAIIVAGGLGVAPFPFLTKILKEKNKDVISFVGAKSKNQLVLNGLENVFVATDDGSFGYKGTVIELLRSIILNKDTKNSSSIFKIFACGPTPMLKALIVLCDELNLNCEISVETLMACGTGLCQGCAVRSRQGVYKLACKDGPVFNSKEVLL</sequence>
<dbReference type="GO" id="GO:0051537">
    <property type="term" value="F:2 iron, 2 sulfur cluster binding"/>
    <property type="evidence" value="ECO:0007669"/>
    <property type="project" value="UniProtKB-KW"/>
</dbReference>
<dbReference type="PROSITE" id="PS51384">
    <property type="entry name" value="FAD_FR"/>
    <property type="match status" value="1"/>
</dbReference>
<dbReference type="InterPro" id="IPR019480">
    <property type="entry name" value="Dihydroorotate_DH_Fe-S-bd"/>
</dbReference>
<feature type="binding site" evidence="11 12">
    <location>
        <begin position="53"/>
        <end position="56"/>
    </location>
    <ligand>
        <name>FAD</name>
        <dbReference type="ChEBI" id="CHEBI:57692"/>
    </ligand>
</feature>
<dbReference type="Proteomes" id="UP000243065">
    <property type="component" value="Unassembled WGS sequence"/>
</dbReference>
<evidence type="ECO:0000256" key="2">
    <source>
        <dbReference type="ARBA" id="ARBA00022448"/>
    </source>
</evidence>
<evidence type="ECO:0000256" key="5">
    <source>
        <dbReference type="ARBA" id="ARBA00022723"/>
    </source>
</evidence>
<dbReference type="GO" id="GO:0044205">
    <property type="term" value="P:'de novo' UMP biosynthetic process"/>
    <property type="evidence" value="ECO:0007669"/>
    <property type="project" value="UniProtKB-UniRule"/>
</dbReference>
<dbReference type="InterPro" id="IPR017938">
    <property type="entry name" value="Riboflavin_synthase-like_b-brl"/>
</dbReference>
<dbReference type="InterPro" id="IPR039261">
    <property type="entry name" value="FNR_nucleotide-bd"/>
</dbReference>